<dbReference type="PANTHER" id="PTHR23137:SF1">
    <property type="entry name" value="VESICLE TRANSPORT PROTEIN SFT2B"/>
    <property type="match status" value="1"/>
</dbReference>
<reference evidence="10" key="2">
    <citation type="submission" date="2025-08" db="UniProtKB">
        <authorList>
            <consortium name="Ensembl"/>
        </authorList>
    </citation>
    <scope>IDENTIFICATION</scope>
</reference>
<dbReference type="AlphaFoldDB" id="A0A7N4NQY6"/>
<feature type="transmembrane region" description="Helical" evidence="9">
    <location>
        <begin position="106"/>
        <end position="131"/>
    </location>
</feature>
<dbReference type="CTD" id="375035"/>
<keyword evidence="7 9" id="KW-0472">Membrane</keyword>
<evidence type="ECO:0000256" key="7">
    <source>
        <dbReference type="ARBA" id="ARBA00023136"/>
    </source>
</evidence>
<feature type="transmembrane region" description="Helical" evidence="9">
    <location>
        <begin position="169"/>
        <end position="190"/>
    </location>
</feature>
<dbReference type="GO" id="GO:0016192">
    <property type="term" value="P:vesicle-mediated transport"/>
    <property type="evidence" value="ECO:0007669"/>
    <property type="project" value="InterPro"/>
</dbReference>
<dbReference type="GeneID" id="100914464"/>
<dbReference type="GO" id="GO:0015031">
    <property type="term" value="P:protein transport"/>
    <property type="evidence" value="ECO:0007669"/>
    <property type="project" value="UniProtKB-KW"/>
</dbReference>
<feature type="transmembrane region" description="Helical" evidence="9">
    <location>
        <begin position="80"/>
        <end position="100"/>
    </location>
</feature>
<dbReference type="Ensembl" id="ENSSHAT00000035412.1">
    <property type="protein sequence ID" value="ENSSHAP00000026827.1"/>
    <property type="gene ID" value="ENSSHAG00000029837.1"/>
</dbReference>
<reference evidence="10 11" key="1">
    <citation type="journal article" date="2011" name="Proc. Natl. Acad. Sci. U.S.A.">
        <title>Genetic diversity and population structure of the endangered marsupial Sarcophilus harrisii (Tasmanian devil).</title>
        <authorList>
            <person name="Miller W."/>
            <person name="Hayes V.M."/>
            <person name="Ratan A."/>
            <person name="Petersen D.C."/>
            <person name="Wittekindt N.E."/>
            <person name="Miller J."/>
            <person name="Walenz B."/>
            <person name="Knight J."/>
            <person name="Qi J."/>
            <person name="Zhao F."/>
            <person name="Wang Q."/>
            <person name="Bedoya-Reina O.C."/>
            <person name="Katiyar N."/>
            <person name="Tomsho L.P."/>
            <person name="Kasson L.M."/>
            <person name="Hardie R.A."/>
            <person name="Woodbridge P."/>
            <person name="Tindall E.A."/>
            <person name="Bertelsen M.F."/>
            <person name="Dixon D."/>
            <person name="Pyecroft S."/>
            <person name="Helgen K.M."/>
            <person name="Lesk A.M."/>
            <person name="Pringle T.H."/>
            <person name="Patterson N."/>
            <person name="Zhang Y."/>
            <person name="Kreiss A."/>
            <person name="Woods G.M."/>
            <person name="Jones M.E."/>
            <person name="Schuster S.C."/>
        </authorList>
    </citation>
    <scope>NUCLEOTIDE SEQUENCE [LARGE SCALE GENOMIC DNA]</scope>
</reference>
<dbReference type="PANTHER" id="PTHR23137">
    <property type="entry name" value="VESICLE TRANSPORT PROTEIN-RELATED"/>
    <property type="match status" value="1"/>
</dbReference>
<comment type="similarity">
    <text evidence="8 9">Belongs to the SFT2 family.</text>
</comment>
<protein>
    <recommendedName>
        <fullName evidence="9">Vesicle transport protein</fullName>
    </recommendedName>
</protein>
<dbReference type="GO" id="GO:0016020">
    <property type="term" value="C:membrane"/>
    <property type="evidence" value="ECO:0007669"/>
    <property type="project" value="UniProtKB-SubCell"/>
</dbReference>
<dbReference type="Pfam" id="PF04178">
    <property type="entry name" value="Got1"/>
    <property type="match status" value="1"/>
</dbReference>
<keyword evidence="6 9" id="KW-1133">Transmembrane helix</keyword>
<feature type="transmembrane region" description="Helical" evidence="9">
    <location>
        <begin position="143"/>
        <end position="163"/>
    </location>
</feature>
<accession>A0A7N4NQY6</accession>
<dbReference type="InterPro" id="IPR011691">
    <property type="entry name" value="Vesicle_transpt_SFT2"/>
</dbReference>
<evidence type="ECO:0000256" key="5">
    <source>
        <dbReference type="ARBA" id="ARBA00022927"/>
    </source>
</evidence>
<sequence>MAGRTRRSGRVSGPREIHCCSSDGKPGSVQGLLCTELCVASRPGMDKLKKVLSGQDAEDRGGLAEIIETPSLSWGTRIKGFAACFAIGIVFSLMGTFLLWVPRKGLVLFAAFYTLGNIASLGSTIFLMGPMKQLKRMFEPTRLIATIVMLLCLALTLCSAFWWHNKGLALIFCILQSLALTWYSLSYIPFARDAVKKCFNACLA</sequence>
<evidence type="ECO:0000256" key="3">
    <source>
        <dbReference type="ARBA" id="ARBA00022448"/>
    </source>
</evidence>
<organism evidence="10 11">
    <name type="scientific">Sarcophilus harrisii</name>
    <name type="common">Tasmanian devil</name>
    <name type="synonym">Sarcophilus laniarius</name>
    <dbReference type="NCBI Taxonomy" id="9305"/>
    <lineage>
        <taxon>Eukaryota</taxon>
        <taxon>Metazoa</taxon>
        <taxon>Chordata</taxon>
        <taxon>Craniata</taxon>
        <taxon>Vertebrata</taxon>
        <taxon>Euteleostomi</taxon>
        <taxon>Mammalia</taxon>
        <taxon>Metatheria</taxon>
        <taxon>Dasyuromorphia</taxon>
        <taxon>Dasyuridae</taxon>
        <taxon>Sarcophilus</taxon>
    </lineage>
</organism>
<evidence type="ECO:0000313" key="11">
    <source>
        <dbReference type="Proteomes" id="UP000007648"/>
    </source>
</evidence>
<keyword evidence="4 9" id="KW-0812">Transmembrane</keyword>
<evidence type="ECO:0000313" key="10">
    <source>
        <dbReference type="Ensembl" id="ENSSHAP00000026827.1"/>
    </source>
</evidence>
<dbReference type="GO" id="GO:0005737">
    <property type="term" value="C:cytoplasm"/>
    <property type="evidence" value="ECO:0007669"/>
    <property type="project" value="UniProtKB-ARBA"/>
</dbReference>
<comment type="function">
    <text evidence="1 9">May be involved in fusion of retrograde transport vesicles derived from an endocytic compartment with the Golgi complex.</text>
</comment>
<evidence type="ECO:0000256" key="9">
    <source>
        <dbReference type="RuleBase" id="RU363111"/>
    </source>
</evidence>
<evidence type="ECO:0000256" key="8">
    <source>
        <dbReference type="ARBA" id="ARBA00025800"/>
    </source>
</evidence>
<keyword evidence="5 9" id="KW-0653">Protein transport</keyword>
<dbReference type="RefSeq" id="XP_031792708.1">
    <property type="nucleotide sequence ID" value="XM_031936848.1"/>
</dbReference>
<proteinExistence type="inferred from homology"/>
<comment type="subcellular location">
    <subcellularLocation>
        <location evidence="2 9">Membrane</location>
        <topology evidence="2 9">Multi-pass membrane protein</topology>
    </subcellularLocation>
</comment>
<evidence type="ECO:0000256" key="2">
    <source>
        <dbReference type="ARBA" id="ARBA00004141"/>
    </source>
</evidence>
<keyword evidence="3 9" id="KW-0813">Transport</keyword>
<evidence type="ECO:0000256" key="4">
    <source>
        <dbReference type="ARBA" id="ARBA00022692"/>
    </source>
</evidence>
<dbReference type="GeneTree" id="ENSGT00390000018525"/>
<keyword evidence="11" id="KW-1185">Reference proteome</keyword>
<dbReference type="GO" id="GO:0012505">
    <property type="term" value="C:endomembrane system"/>
    <property type="evidence" value="ECO:0007669"/>
    <property type="project" value="UniProtKB-ARBA"/>
</dbReference>
<name>A0A7N4NQY6_SARHA</name>
<evidence type="ECO:0000256" key="1">
    <source>
        <dbReference type="ARBA" id="ARBA00003566"/>
    </source>
</evidence>
<gene>
    <name evidence="10" type="primary">SFT2D2</name>
</gene>
<evidence type="ECO:0000256" key="6">
    <source>
        <dbReference type="ARBA" id="ARBA00022989"/>
    </source>
</evidence>
<dbReference type="Proteomes" id="UP000007648">
    <property type="component" value="Unassembled WGS sequence"/>
</dbReference>
<reference evidence="10" key="3">
    <citation type="submission" date="2025-09" db="UniProtKB">
        <authorList>
            <consortium name="Ensembl"/>
        </authorList>
    </citation>
    <scope>IDENTIFICATION</scope>
</reference>
<dbReference type="InterPro" id="IPR007305">
    <property type="entry name" value="Vesicle_transpt_Got1/SFT2"/>
</dbReference>